<sequence length="234" mass="26033">MNIIFINIRISILFSLLFFSLSCASESTFISSNEATTLPIEYKQEITSILDEIEKRNLKVTNITITDNNEHGKQNDLNNLSHKNKNILLTFNVIHETNLQEKNSNQNITSKLDDLIKKQAYFSFADHAALALSAVSTLVTIFGIGIAIFSFIGYNEIKKITVRKAEETANDTITNSIAAIATEELGNLIRQGVFNDQLSTIVDQSILRSAASTTSREQNAAFIAEIDALNNRED</sequence>
<protein>
    <recommendedName>
        <fullName evidence="5">Lipoprotein</fullName>
    </recommendedName>
</protein>
<evidence type="ECO:0000313" key="4">
    <source>
        <dbReference type="Proteomes" id="UP000195963"/>
    </source>
</evidence>
<proteinExistence type="predicted"/>
<evidence type="ECO:0000313" key="3">
    <source>
        <dbReference type="EMBL" id="SMY34120.1"/>
    </source>
</evidence>
<keyword evidence="4" id="KW-1185">Reference proteome</keyword>
<reference evidence="4" key="1">
    <citation type="submission" date="2017-06" db="EMBL/GenBank/DDBJ databases">
        <authorList>
            <person name="Rodrigo-Torres L."/>
            <person name="Arahal R.D."/>
            <person name="Lucena T."/>
        </authorList>
    </citation>
    <scope>NUCLEOTIDE SEQUENCE [LARGE SCALE GENOMIC DNA]</scope>
    <source>
        <strain evidence="4">CECT 9190</strain>
    </source>
</reference>
<feature type="signal peptide" evidence="2">
    <location>
        <begin position="1"/>
        <end position="24"/>
    </location>
</feature>
<keyword evidence="1" id="KW-0472">Membrane</keyword>
<evidence type="ECO:0000256" key="2">
    <source>
        <dbReference type="SAM" id="SignalP"/>
    </source>
</evidence>
<dbReference type="EMBL" id="FYAK01000002">
    <property type="protein sequence ID" value="SMY34120.1"/>
    <property type="molecule type" value="Genomic_DNA"/>
</dbReference>
<feature type="chain" id="PRO_5012464335" description="Lipoprotein" evidence="2">
    <location>
        <begin position="25"/>
        <end position="234"/>
    </location>
</feature>
<evidence type="ECO:0000256" key="1">
    <source>
        <dbReference type="SAM" id="Phobius"/>
    </source>
</evidence>
<evidence type="ECO:0008006" key="5">
    <source>
        <dbReference type="Google" id="ProtNLM"/>
    </source>
</evidence>
<dbReference type="AlphaFoldDB" id="A0A1Y6MEC8"/>
<keyword evidence="1" id="KW-1133">Transmembrane helix</keyword>
<keyword evidence="1" id="KW-0812">Transmembrane</keyword>
<gene>
    <name evidence="3" type="ORF">PMAL9190_01506</name>
</gene>
<dbReference type="Proteomes" id="UP000195963">
    <property type="component" value="Unassembled WGS sequence"/>
</dbReference>
<organism evidence="3 4">
    <name type="scientific">Photobacterium malacitanum</name>
    <dbReference type="NCBI Taxonomy" id="2204294"/>
    <lineage>
        <taxon>Bacteria</taxon>
        <taxon>Pseudomonadati</taxon>
        <taxon>Pseudomonadota</taxon>
        <taxon>Gammaproteobacteria</taxon>
        <taxon>Vibrionales</taxon>
        <taxon>Vibrionaceae</taxon>
        <taxon>Photobacterium</taxon>
    </lineage>
</organism>
<dbReference type="RefSeq" id="WP_087844597.1">
    <property type="nucleotide sequence ID" value="NZ_FYAK01000002.1"/>
</dbReference>
<keyword evidence="2" id="KW-0732">Signal</keyword>
<accession>A0A1Y6MEC8</accession>
<feature type="transmembrane region" description="Helical" evidence="1">
    <location>
        <begin position="128"/>
        <end position="154"/>
    </location>
</feature>
<name>A0A1Y6MEC8_9GAMM</name>